<reference evidence="2 3" key="1">
    <citation type="submission" date="2021-03" db="EMBL/GenBank/DDBJ databases">
        <title>Genomic Encyclopedia of Type Strains, Phase IV (KMG-IV): sequencing the most valuable type-strain genomes for metagenomic binning, comparative biology and taxonomic classification.</title>
        <authorList>
            <person name="Goeker M."/>
        </authorList>
    </citation>
    <scope>NUCLEOTIDE SEQUENCE [LARGE SCALE GENOMIC DNA]</scope>
    <source>
        <strain evidence="2 3">DSM 25609</strain>
    </source>
</reference>
<evidence type="ECO:0000313" key="2">
    <source>
        <dbReference type="EMBL" id="MBP1971437.1"/>
    </source>
</evidence>
<name>A0ABS4IKE0_9BACI</name>
<organism evidence="2 3">
    <name type="scientific">Virgibacillus natechei</name>
    <dbReference type="NCBI Taxonomy" id="1216297"/>
    <lineage>
        <taxon>Bacteria</taxon>
        <taxon>Bacillati</taxon>
        <taxon>Bacillota</taxon>
        <taxon>Bacilli</taxon>
        <taxon>Bacillales</taxon>
        <taxon>Bacillaceae</taxon>
        <taxon>Virgibacillus</taxon>
    </lineage>
</organism>
<dbReference type="EMBL" id="JAGGKX010000026">
    <property type="protein sequence ID" value="MBP1971437.1"/>
    <property type="molecule type" value="Genomic_DNA"/>
</dbReference>
<keyword evidence="1" id="KW-0472">Membrane</keyword>
<evidence type="ECO:0000256" key="1">
    <source>
        <dbReference type="SAM" id="Phobius"/>
    </source>
</evidence>
<dbReference type="RefSeq" id="WP_245301679.1">
    <property type="nucleotide sequence ID" value="NZ_CP110224.1"/>
</dbReference>
<keyword evidence="3" id="KW-1185">Reference proteome</keyword>
<feature type="transmembrane region" description="Helical" evidence="1">
    <location>
        <begin position="20"/>
        <end position="42"/>
    </location>
</feature>
<gene>
    <name evidence="2" type="ORF">J2Z83_003576</name>
</gene>
<proteinExistence type="predicted"/>
<keyword evidence="1" id="KW-1133">Transmembrane helix</keyword>
<comment type="caution">
    <text evidence="2">The sequence shown here is derived from an EMBL/GenBank/DDBJ whole genome shotgun (WGS) entry which is preliminary data.</text>
</comment>
<keyword evidence="1" id="KW-0812">Transmembrane</keyword>
<sequence length="61" mass="7374">MEKPLHFAWELYTREFEKILLLMLFTTLPLLIFHNFATNYIYVITPSYSPIYSFADIYYGL</sequence>
<dbReference type="Proteomes" id="UP001519345">
    <property type="component" value="Unassembled WGS sequence"/>
</dbReference>
<accession>A0ABS4IKE0</accession>
<evidence type="ECO:0000313" key="3">
    <source>
        <dbReference type="Proteomes" id="UP001519345"/>
    </source>
</evidence>
<protein>
    <submittedName>
        <fullName evidence="2">Prepilin signal peptidase PulO-like enzyme (Type II secretory pathway)</fullName>
    </submittedName>
</protein>